<dbReference type="AlphaFoldDB" id="A0AAQ4EE89"/>
<sequence length="71" mass="8322">MVHHLRWSFLLSTLSLFLLQEQQRKKYCGVAWHETALFLPSLMACFFFSFPNNDSLIRKKLARSAQTRSAC</sequence>
<dbReference type="Proteomes" id="UP001321473">
    <property type="component" value="Unassembled WGS sequence"/>
</dbReference>
<comment type="caution">
    <text evidence="2">The sequence shown here is derived from an EMBL/GenBank/DDBJ whole genome shotgun (WGS) entry which is preliminary data.</text>
</comment>
<feature type="signal peptide" evidence="1">
    <location>
        <begin position="1"/>
        <end position="19"/>
    </location>
</feature>
<proteinExistence type="predicted"/>
<keyword evidence="3" id="KW-1185">Reference proteome</keyword>
<evidence type="ECO:0000256" key="1">
    <source>
        <dbReference type="SAM" id="SignalP"/>
    </source>
</evidence>
<name>A0AAQ4EE89_AMBAM</name>
<feature type="chain" id="PRO_5042920915" description="Secreted protein" evidence="1">
    <location>
        <begin position="20"/>
        <end position="71"/>
    </location>
</feature>
<organism evidence="2 3">
    <name type="scientific">Amblyomma americanum</name>
    <name type="common">Lone star tick</name>
    <dbReference type="NCBI Taxonomy" id="6943"/>
    <lineage>
        <taxon>Eukaryota</taxon>
        <taxon>Metazoa</taxon>
        <taxon>Ecdysozoa</taxon>
        <taxon>Arthropoda</taxon>
        <taxon>Chelicerata</taxon>
        <taxon>Arachnida</taxon>
        <taxon>Acari</taxon>
        <taxon>Parasitiformes</taxon>
        <taxon>Ixodida</taxon>
        <taxon>Ixodoidea</taxon>
        <taxon>Ixodidae</taxon>
        <taxon>Amblyomminae</taxon>
        <taxon>Amblyomma</taxon>
    </lineage>
</organism>
<accession>A0AAQ4EE89</accession>
<evidence type="ECO:0000313" key="3">
    <source>
        <dbReference type="Proteomes" id="UP001321473"/>
    </source>
</evidence>
<evidence type="ECO:0008006" key="4">
    <source>
        <dbReference type="Google" id="ProtNLM"/>
    </source>
</evidence>
<gene>
    <name evidence="2" type="ORF">V5799_012386</name>
</gene>
<keyword evidence="1" id="KW-0732">Signal</keyword>
<protein>
    <recommendedName>
        <fullName evidence="4">Secreted protein</fullName>
    </recommendedName>
</protein>
<reference evidence="2 3" key="1">
    <citation type="journal article" date="2023" name="Arcadia Sci">
        <title>De novo assembly of a long-read Amblyomma americanum tick genome.</title>
        <authorList>
            <person name="Chou S."/>
            <person name="Poskanzer K.E."/>
            <person name="Rollins M."/>
            <person name="Thuy-Boun P.S."/>
        </authorList>
    </citation>
    <scope>NUCLEOTIDE SEQUENCE [LARGE SCALE GENOMIC DNA]</scope>
    <source>
        <strain evidence="2">F_SG_1</strain>
        <tissue evidence="2">Salivary glands</tissue>
    </source>
</reference>
<evidence type="ECO:0000313" key="2">
    <source>
        <dbReference type="EMBL" id="KAK8773085.1"/>
    </source>
</evidence>
<dbReference type="EMBL" id="JARKHS020017343">
    <property type="protein sequence ID" value="KAK8773085.1"/>
    <property type="molecule type" value="Genomic_DNA"/>
</dbReference>